<comment type="caution">
    <text evidence="1">The sequence shown here is derived from an EMBL/GenBank/DDBJ whole genome shotgun (WGS) entry which is preliminary data.</text>
</comment>
<organism evidence="1 2">
    <name type="scientific">Capnocytophaga canis</name>
    <dbReference type="NCBI Taxonomy" id="1848903"/>
    <lineage>
        <taxon>Bacteria</taxon>
        <taxon>Pseudomonadati</taxon>
        <taxon>Bacteroidota</taxon>
        <taxon>Flavobacteriia</taxon>
        <taxon>Flavobacteriales</taxon>
        <taxon>Flavobacteriaceae</taxon>
        <taxon>Capnocytophaga</taxon>
    </lineage>
</organism>
<dbReference type="Proteomes" id="UP000265497">
    <property type="component" value="Unassembled WGS sequence"/>
</dbReference>
<proteinExistence type="predicted"/>
<evidence type="ECO:0000313" key="1">
    <source>
        <dbReference type="EMBL" id="RIY37340.1"/>
    </source>
</evidence>
<protein>
    <recommendedName>
        <fullName evidence="3">Restriction endonuclease domain-containing protein</fullName>
    </recommendedName>
</protein>
<evidence type="ECO:0008006" key="3">
    <source>
        <dbReference type="Google" id="ProtNLM"/>
    </source>
</evidence>
<dbReference type="RefSeq" id="WP_119652372.1">
    <property type="nucleotide sequence ID" value="NZ_NSDI01000003.1"/>
</dbReference>
<reference evidence="1 2" key="1">
    <citation type="submission" date="2017-08" db="EMBL/GenBank/DDBJ databases">
        <title>Capnocytophaga canis 17-158 assembly.</title>
        <authorList>
            <person name="Gulvik C.A."/>
        </authorList>
    </citation>
    <scope>NUCLEOTIDE SEQUENCE [LARGE SCALE GENOMIC DNA]</scope>
    <source>
        <strain evidence="1 2">17-158</strain>
    </source>
</reference>
<name>A0A3A1YJW6_9FLAO</name>
<accession>A0A3A1YJW6</accession>
<evidence type="ECO:0000313" key="2">
    <source>
        <dbReference type="Proteomes" id="UP000265497"/>
    </source>
</evidence>
<dbReference type="InterPro" id="IPR012296">
    <property type="entry name" value="Nuclease_put_TT1808"/>
</dbReference>
<dbReference type="AlphaFoldDB" id="A0A3A1YJW6"/>
<sequence>MKIEGKSRTFQGQDFYELYQEGGVQEYWVVHPTEKAIFEGEVFTSVIFPNLEVDADIVFEI</sequence>
<gene>
    <name evidence="1" type="ORF">CKY20_04460</name>
</gene>
<dbReference type="Gene3D" id="3.90.1570.10">
    <property type="entry name" value="tt1808, chain A"/>
    <property type="match status" value="1"/>
</dbReference>
<dbReference type="EMBL" id="NSDI01000003">
    <property type="protein sequence ID" value="RIY37340.1"/>
    <property type="molecule type" value="Genomic_DNA"/>
</dbReference>